<proteinExistence type="inferred from homology"/>
<dbReference type="Pfam" id="PF07894">
    <property type="entry name" value="SACK1"/>
    <property type="match status" value="1"/>
</dbReference>
<accession>A0A9Q1F990</accession>
<dbReference type="InterPro" id="IPR050944">
    <property type="entry name" value="FAM83"/>
</dbReference>
<feature type="region of interest" description="Disordered" evidence="2">
    <location>
        <begin position="800"/>
        <end position="838"/>
    </location>
</feature>
<organism evidence="4 5">
    <name type="scientific">Synaphobranchus kaupii</name>
    <name type="common">Kaup's arrowtooth eel</name>
    <dbReference type="NCBI Taxonomy" id="118154"/>
    <lineage>
        <taxon>Eukaryota</taxon>
        <taxon>Metazoa</taxon>
        <taxon>Chordata</taxon>
        <taxon>Craniata</taxon>
        <taxon>Vertebrata</taxon>
        <taxon>Euteleostomi</taxon>
        <taxon>Actinopterygii</taxon>
        <taxon>Neopterygii</taxon>
        <taxon>Teleostei</taxon>
        <taxon>Anguilliformes</taxon>
        <taxon>Synaphobranchidae</taxon>
        <taxon>Synaphobranchus</taxon>
    </lineage>
</organism>
<dbReference type="Proteomes" id="UP001152622">
    <property type="component" value="Chromosome 7"/>
</dbReference>
<dbReference type="GO" id="GO:0007165">
    <property type="term" value="P:signal transduction"/>
    <property type="evidence" value="ECO:0007669"/>
    <property type="project" value="TreeGrafter"/>
</dbReference>
<comment type="caution">
    <text evidence="4">The sequence shown here is derived from an EMBL/GenBank/DDBJ whole genome shotgun (WGS) entry which is preliminary data.</text>
</comment>
<protein>
    <recommendedName>
        <fullName evidence="3">Scaffolding anchor of CK1 domain-containing protein</fullName>
    </recommendedName>
</protein>
<comment type="similarity">
    <text evidence="1">Belongs to the FAM83 family.</text>
</comment>
<feature type="region of interest" description="Disordered" evidence="2">
    <location>
        <begin position="524"/>
        <end position="558"/>
    </location>
</feature>
<gene>
    <name evidence="4" type="ORF">SKAU_G00211690</name>
</gene>
<dbReference type="GO" id="GO:0045104">
    <property type="term" value="P:intermediate filament cytoskeleton organization"/>
    <property type="evidence" value="ECO:0007669"/>
    <property type="project" value="TreeGrafter"/>
</dbReference>
<sequence length="861" mass="96376">MWSFEKIHHCIAHLFLGELVTTYDEEFRILYAQSQALVIENALVPLPRESCYSSNKTQSFRGHQPMQNTRYASNSRHPFVEKIDMDCNMFPFRRGEPFHNPIEPSHMQMYSNVHPSNHLRMEQSSMEQGRSVVTSRKMEMAHKRHSYAEGSHDSYGSSRQFTRHRGMTNMEEMEAQSTHLYKEHHYYHGVGPGSGHGINDNVKSQGYTRTDQYFDTGYPLEIEPPGSYSRIADYLSTSSSNGIIHDSVNVIASGEGDYSANNPKRVSMSQSYICQTSPTQLHPPDLRPVITEACLNQQPQDPSMKQGLRKWRINSYLSAFEDQEDEALAVPLGPDPFDELPSFSEAKCTPQPPVSMFNTEEFPRIATSKQDLIPQYSRLNQPEVQKHPSGKHTSMTTDSKVIPEASVSSTTIEGDKEGEVEIRESRQISITKQESFRSRVNPMLQRSSRLRSSLIFSSCNLEQYSSAMMKSASGLDYKENRIQEEKNDPLKTSSVVAQILEKRPSVTKEQSSNISVMVKEPAFQEATQKPTETLIDKPPISSTSAEPISNKSELENKTPAVVKQPAGPDLQYTDSQTSADVPAAIKGSPKLLKDILKPPEDSQGPNISCDEQLYRDATDIEKHEIKEANRHSATSITITDPGKSLQNKLNSTSNLSLTGGCAEDKQDVKAMQFMEKHTQNLRGALGTQGDQKVAAVVAEDSVVPQIVSSLPEDKKAPCLESHSHTEAKQAIETVVTKSKEEIADHRPLLSAASKASQSRYQTSTSRVIYSSNLRDDTKVILEQISASSQNRIDLTKKAAVSTDDASLGKDERTADMEGTPPKPHQGGTRFQHTQQERENLLKRIESMRKQKKVYSRFEMGP</sequence>
<dbReference type="GO" id="GO:0044380">
    <property type="term" value="P:protein localization to cytoskeleton"/>
    <property type="evidence" value="ECO:0007669"/>
    <property type="project" value="TreeGrafter"/>
</dbReference>
<evidence type="ECO:0000256" key="1">
    <source>
        <dbReference type="ARBA" id="ARBA00006937"/>
    </source>
</evidence>
<dbReference type="GO" id="GO:0030335">
    <property type="term" value="P:positive regulation of cell migration"/>
    <property type="evidence" value="ECO:0007669"/>
    <property type="project" value="TreeGrafter"/>
</dbReference>
<dbReference type="GO" id="GO:0019901">
    <property type="term" value="F:protein kinase binding"/>
    <property type="evidence" value="ECO:0007669"/>
    <property type="project" value="TreeGrafter"/>
</dbReference>
<evidence type="ECO:0000313" key="5">
    <source>
        <dbReference type="Proteomes" id="UP001152622"/>
    </source>
</evidence>
<dbReference type="AlphaFoldDB" id="A0A9Q1F990"/>
<evidence type="ECO:0000259" key="3">
    <source>
        <dbReference type="Pfam" id="PF07894"/>
    </source>
</evidence>
<evidence type="ECO:0000256" key="2">
    <source>
        <dbReference type="SAM" id="MobiDB-lite"/>
    </source>
</evidence>
<feature type="domain" description="Scaffolding anchor of CK1" evidence="3">
    <location>
        <begin position="1"/>
        <end position="35"/>
    </location>
</feature>
<dbReference type="PANTHER" id="PTHR16181:SF29">
    <property type="entry name" value="PROTEIN FAM83A-RELATED"/>
    <property type="match status" value="1"/>
</dbReference>
<evidence type="ECO:0000313" key="4">
    <source>
        <dbReference type="EMBL" id="KAJ8353602.1"/>
    </source>
</evidence>
<dbReference type="InterPro" id="IPR012461">
    <property type="entry name" value="SACK1"/>
</dbReference>
<feature type="compositionally biased region" description="Polar residues" evidence="2">
    <location>
        <begin position="540"/>
        <end position="551"/>
    </location>
</feature>
<dbReference type="GO" id="GO:1990254">
    <property type="term" value="F:keratin filament binding"/>
    <property type="evidence" value="ECO:0007669"/>
    <property type="project" value="TreeGrafter"/>
</dbReference>
<dbReference type="EMBL" id="JAINUF010000007">
    <property type="protein sequence ID" value="KAJ8353602.1"/>
    <property type="molecule type" value="Genomic_DNA"/>
</dbReference>
<dbReference type="GO" id="GO:0045095">
    <property type="term" value="C:keratin filament"/>
    <property type="evidence" value="ECO:0007669"/>
    <property type="project" value="TreeGrafter"/>
</dbReference>
<dbReference type="PANTHER" id="PTHR16181">
    <property type="entry name" value="PROTEIN FAM83A-RELATED"/>
    <property type="match status" value="1"/>
</dbReference>
<name>A0A9Q1F990_SYNKA</name>
<reference evidence="4" key="1">
    <citation type="journal article" date="2023" name="Science">
        <title>Genome structures resolve the early diversification of teleost fishes.</title>
        <authorList>
            <person name="Parey E."/>
            <person name="Louis A."/>
            <person name="Montfort J."/>
            <person name="Bouchez O."/>
            <person name="Roques C."/>
            <person name="Iampietro C."/>
            <person name="Lluch J."/>
            <person name="Castinel A."/>
            <person name="Donnadieu C."/>
            <person name="Desvignes T."/>
            <person name="Floi Bucao C."/>
            <person name="Jouanno E."/>
            <person name="Wen M."/>
            <person name="Mejri S."/>
            <person name="Dirks R."/>
            <person name="Jansen H."/>
            <person name="Henkel C."/>
            <person name="Chen W.J."/>
            <person name="Zahm M."/>
            <person name="Cabau C."/>
            <person name="Klopp C."/>
            <person name="Thompson A.W."/>
            <person name="Robinson-Rechavi M."/>
            <person name="Braasch I."/>
            <person name="Lecointre G."/>
            <person name="Bobe J."/>
            <person name="Postlethwait J.H."/>
            <person name="Berthelot C."/>
            <person name="Roest Crollius H."/>
            <person name="Guiguen Y."/>
        </authorList>
    </citation>
    <scope>NUCLEOTIDE SEQUENCE</scope>
    <source>
        <strain evidence="4">WJC10195</strain>
    </source>
</reference>
<dbReference type="OrthoDB" id="9832446at2759"/>
<feature type="compositionally biased region" description="Basic and acidic residues" evidence="2">
    <location>
        <begin position="806"/>
        <end position="815"/>
    </location>
</feature>
<keyword evidence="5" id="KW-1185">Reference proteome</keyword>